<sequence length="1225" mass="134799">MEIPIQVAVRIYPHTQLLNKSKQKAPNDDGDAAAAAADKPQSELISPTPPPAPSSPTPTPPAPPQTTLIDANGNSELHTNEQEDADDANGNGCCVQAIPIALSALGLPSALPGGAGLDSIAAGLIQVGAHTIPVTHALPSSTTQCEVYHQTVFPLISLFLEGFDASVVTFGQRGTGKTFTLYGHGFECVYGEADQGVVQRCVREIFTHIAAHSDRTYAVNVGFVEICNGEIRDLLGMGNVHCTNVEEVFHWLHLGLSNKQQQSPAHTLFTLTLEQQWVSKEGMIQHRLSTASFSDLCASERWGEPPPGHPRDAGLQMLEQVVNTLTDPSIMYGVNGNIPYGQTTLTTLLKDSFGGRAQTLVIMCVSPLEENLSETLGNLQFGFKVQCVRNYVIMNTFSDDNTPISPEALPNDTASAATAALIAAVSTPNGDNFGLQFAASQWFKLVSNAEGLFAKLMGSTAVTELEKEQIEEWLFLKQECEDCLSSSEALRNQKALVPIQEAEEPEESISEPETSCQQNSDNDTDNESQRPDLDEKLDSLMVEFREKTNALIQAKHEDFMLKQPKAVMHSQDKEREPATQETATQLEKCDERKASIGGRRRSIQPGASLSSAELAMLNRVASQQATVGAEVSPEFDPLESAAAAAGAGSVVATATAAGVGANGPIEQVQKKLRKLHAEIEGRQRQLKEIEQTMQLKQNIISELVKNRETRTHAKQRFHKKKAKLDAECEKAKKHLAKALVQGKEKAEIERYGAIIAHIEQRLQDLSSMKHIAGESGQKLKKLQQSVAESRKQIDELQKKLKKECKLRDQLEAELKSLKEATLVKLEPNPDQLKAVQARITHLDHILREKSENLEQWDAGEQSPAQQESLRHEIRNLRRTRDHLLEQRCTLDRKLKRDKMLTQREERKLLECDEAIMAIDEAIEFKNELICGHKSIDLSTERQQREKGEQMLMARLNKLSSEEMRTLLYKYFVKVIDLRDSSRKLEQQLVQLERERDAWEWKERVLSNAVRQARLEGERNAVLLQRQHETKLTLMLRHLAAETSASSASYGERALAPTGAGATTSSDFDYELDFYKAAAAGNNNKALLKAPPAQVQVKPTVLDKYKDKERSSGRNIFAKFQVLTRYASAAAAAAGSSSTADESTALIETTTTTAAAATTTKSATTTTTKAAATATTSGAATSSKSKERALVSINQDQLKRLMPAPTSTKVTRQKNKIIIQDATRQN</sequence>
<dbReference type="GO" id="GO:0031625">
    <property type="term" value="F:ubiquitin protein ligase binding"/>
    <property type="evidence" value="ECO:0007669"/>
    <property type="project" value="EnsemblMetazoa"/>
</dbReference>
<evidence type="ECO:0000256" key="8">
    <source>
        <dbReference type="ARBA" id="ARBA00023212"/>
    </source>
</evidence>
<dbReference type="InterPro" id="IPR027640">
    <property type="entry name" value="Kinesin-like_fam"/>
</dbReference>
<keyword evidence="2" id="KW-0963">Cytoplasm</keyword>
<dbReference type="PRINTS" id="PR00380">
    <property type="entry name" value="KINESINHEAVY"/>
</dbReference>
<dbReference type="GO" id="GO:0045879">
    <property type="term" value="P:negative regulation of smoothened signaling pathway"/>
    <property type="evidence" value="ECO:0007669"/>
    <property type="project" value="EnsemblMetazoa"/>
</dbReference>
<dbReference type="Proteomes" id="UP000001070">
    <property type="component" value="Unassembled WGS sequence"/>
</dbReference>
<evidence type="ECO:0000256" key="7">
    <source>
        <dbReference type="ARBA" id="ARBA00023175"/>
    </source>
</evidence>
<feature type="compositionally biased region" description="Pro residues" evidence="13">
    <location>
        <begin position="47"/>
        <end position="64"/>
    </location>
</feature>
<evidence type="ECO:0000259" key="14">
    <source>
        <dbReference type="PROSITE" id="PS50067"/>
    </source>
</evidence>
<dbReference type="FunFam" id="3.40.850.10:FF:000151">
    <property type="entry name" value="Kinesin-like protein costa"/>
    <property type="match status" value="1"/>
</dbReference>
<dbReference type="GO" id="GO:0005875">
    <property type="term" value="C:microtubule associated complex"/>
    <property type="evidence" value="ECO:0007669"/>
    <property type="project" value="EnsemblMetazoa"/>
</dbReference>
<dbReference type="GO" id="GO:0042981">
    <property type="term" value="P:regulation of apoptotic process"/>
    <property type="evidence" value="ECO:0007669"/>
    <property type="project" value="EnsemblMetazoa"/>
</dbReference>
<evidence type="ECO:0000256" key="6">
    <source>
        <dbReference type="ARBA" id="ARBA00023054"/>
    </source>
</evidence>
<evidence type="ECO:0000256" key="9">
    <source>
        <dbReference type="ARBA" id="ARBA00070863"/>
    </source>
</evidence>
<evidence type="ECO:0000256" key="11">
    <source>
        <dbReference type="PROSITE-ProRule" id="PRU00283"/>
    </source>
</evidence>
<dbReference type="GO" id="GO:0140313">
    <property type="term" value="F:molecular sequestering activity"/>
    <property type="evidence" value="ECO:0007669"/>
    <property type="project" value="EnsemblMetazoa"/>
</dbReference>
<feature type="coiled-coil region" evidence="12">
    <location>
        <begin position="974"/>
        <end position="1001"/>
    </location>
</feature>
<dbReference type="PANTHER" id="PTHR47969:SF15">
    <property type="entry name" value="CHROMOSOME-ASSOCIATED KINESIN KIF4A-RELATED"/>
    <property type="match status" value="1"/>
</dbReference>
<evidence type="ECO:0000256" key="4">
    <source>
        <dbReference type="ARBA" id="ARBA00022741"/>
    </source>
</evidence>
<proteinExistence type="inferred from homology"/>
<dbReference type="EMBL" id="CH916367">
    <property type="protein sequence ID" value="EDW00933.1"/>
    <property type="molecule type" value="Genomic_DNA"/>
</dbReference>
<keyword evidence="7 11" id="KW-0505">Motor protein</keyword>
<keyword evidence="6 12" id="KW-0175">Coiled coil</keyword>
<keyword evidence="16" id="KW-1185">Reference proteome</keyword>
<dbReference type="InterPro" id="IPR001752">
    <property type="entry name" value="Kinesin_motor_dom"/>
</dbReference>
<dbReference type="GO" id="GO:0003777">
    <property type="term" value="F:microtubule motor activity"/>
    <property type="evidence" value="ECO:0007669"/>
    <property type="project" value="InterPro"/>
</dbReference>
<keyword evidence="8" id="KW-0206">Cytoskeleton</keyword>
<dbReference type="FunCoup" id="B4J6N0">
    <property type="interactions" value="70"/>
</dbReference>
<evidence type="ECO:0000256" key="5">
    <source>
        <dbReference type="ARBA" id="ARBA00022840"/>
    </source>
</evidence>
<dbReference type="HOGENOM" id="CLU_010897_0_0_1"/>
<feature type="coiled-coil region" evidence="12">
    <location>
        <begin position="665"/>
        <end position="741"/>
    </location>
</feature>
<gene>
    <name evidence="15" type="primary">Dgri\GH20742</name>
    <name evidence="15" type="ORF">Dgri_GH20742</name>
</gene>
<feature type="region of interest" description="Disordered" evidence="13">
    <location>
        <begin position="1155"/>
        <end position="1186"/>
    </location>
</feature>
<evidence type="ECO:0000256" key="2">
    <source>
        <dbReference type="ARBA" id="ARBA00022490"/>
    </source>
</evidence>
<feature type="compositionally biased region" description="Low complexity" evidence="13">
    <location>
        <begin position="1155"/>
        <end position="1182"/>
    </location>
</feature>
<dbReference type="GO" id="GO:0008017">
    <property type="term" value="F:microtubule binding"/>
    <property type="evidence" value="ECO:0007669"/>
    <property type="project" value="EnsemblMetazoa"/>
</dbReference>
<reference evidence="15 16" key="1">
    <citation type="journal article" date="2007" name="Nature">
        <title>Evolution of genes and genomes on the Drosophila phylogeny.</title>
        <authorList>
            <consortium name="Drosophila 12 Genomes Consortium"/>
            <person name="Clark A.G."/>
            <person name="Eisen M.B."/>
            <person name="Smith D.R."/>
            <person name="Bergman C.M."/>
            <person name="Oliver B."/>
            <person name="Markow T.A."/>
            <person name="Kaufman T.C."/>
            <person name="Kellis M."/>
            <person name="Gelbart W."/>
            <person name="Iyer V.N."/>
            <person name="Pollard D.A."/>
            <person name="Sackton T.B."/>
            <person name="Larracuente A.M."/>
            <person name="Singh N.D."/>
            <person name="Abad J.P."/>
            <person name="Abt D.N."/>
            <person name="Adryan B."/>
            <person name="Aguade M."/>
            <person name="Akashi H."/>
            <person name="Anderson W.W."/>
            <person name="Aquadro C.F."/>
            <person name="Ardell D.H."/>
            <person name="Arguello R."/>
            <person name="Artieri C.G."/>
            <person name="Barbash D.A."/>
            <person name="Barker D."/>
            <person name="Barsanti P."/>
            <person name="Batterham P."/>
            <person name="Batzoglou S."/>
            <person name="Begun D."/>
            <person name="Bhutkar A."/>
            <person name="Blanco E."/>
            <person name="Bosak S.A."/>
            <person name="Bradley R.K."/>
            <person name="Brand A.D."/>
            <person name="Brent M.R."/>
            <person name="Brooks A.N."/>
            <person name="Brown R.H."/>
            <person name="Butlin R.K."/>
            <person name="Caggese C."/>
            <person name="Calvi B.R."/>
            <person name="Bernardo de Carvalho A."/>
            <person name="Caspi A."/>
            <person name="Castrezana S."/>
            <person name="Celniker S.E."/>
            <person name="Chang J.L."/>
            <person name="Chapple C."/>
            <person name="Chatterji S."/>
            <person name="Chinwalla A."/>
            <person name="Civetta A."/>
            <person name="Clifton S.W."/>
            <person name="Comeron J.M."/>
            <person name="Costello J.C."/>
            <person name="Coyne J.A."/>
            <person name="Daub J."/>
            <person name="David R.G."/>
            <person name="Delcher A.L."/>
            <person name="Delehaunty K."/>
            <person name="Do C.B."/>
            <person name="Ebling H."/>
            <person name="Edwards K."/>
            <person name="Eickbush T."/>
            <person name="Evans J.D."/>
            <person name="Filipski A."/>
            <person name="Findeiss S."/>
            <person name="Freyhult E."/>
            <person name="Fulton L."/>
            <person name="Fulton R."/>
            <person name="Garcia A.C."/>
            <person name="Gardiner A."/>
            <person name="Garfield D.A."/>
            <person name="Garvin B.E."/>
            <person name="Gibson G."/>
            <person name="Gilbert D."/>
            <person name="Gnerre S."/>
            <person name="Godfrey J."/>
            <person name="Good R."/>
            <person name="Gotea V."/>
            <person name="Gravely B."/>
            <person name="Greenberg A.J."/>
            <person name="Griffiths-Jones S."/>
            <person name="Gross S."/>
            <person name="Guigo R."/>
            <person name="Gustafson E.A."/>
            <person name="Haerty W."/>
            <person name="Hahn M.W."/>
            <person name="Halligan D.L."/>
            <person name="Halpern A.L."/>
            <person name="Halter G.M."/>
            <person name="Han M.V."/>
            <person name="Heger A."/>
            <person name="Hillier L."/>
            <person name="Hinrichs A.S."/>
            <person name="Holmes I."/>
            <person name="Hoskins R.A."/>
            <person name="Hubisz M.J."/>
            <person name="Hultmark D."/>
            <person name="Huntley M.A."/>
            <person name="Jaffe D.B."/>
            <person name="Jagadeeshan S."/>
            <person name="Jeck W.R."/>
            <person name="Johnson J."/>
            <person name="Jones C.D."/>
            <person name="Jordan W.C."/>
            <person name="Karpen G.H."/>
            <person name="Kataoka E."/>
            <person name="Keightley P.D."/>
            <person name="Kheradpour P."/>
            <person name="Kirkness E.F."/>
            <person name="Koerich L.B."/>
            <person name="Kristiansen K."/>
            <person name="Kudrna D."/>
            <person name="Kulathinal R.J."/>
            <person name="Kumar S."/>
            <person name="Kwok R."/>
            <person name="Lander E."/>
            <person name="Langley C.H."/>
            <person name="Lapoint R."/>
            <person name="Lazzaro B.P."/>
            <person name="Lee S.J."/>
            <person name="Levesque L."/>
            <person name="Li R."/>
            <person name="Lin C.F."/>
            <person name="Lin M.F."/>
            <person name="Lindblad-Toh K."/>
            <person name="Llopart A."/>
            <person name="Long M."/>
            <person name="Low L."/>
            <person name="Lozovsky E."/>
            <person name="Lu J."/>
            <person name="Luo M."/>
            <person name="Machado C.A."/>
            <person name="Makalowski W."/>
            <person name="Marzo M."/>
            <person name="Matsuda M."/>
            <person name="Matzkin L."/>
            <person name="McAllister B."/>
            <person name="McBride C.S."/>
            <person name="McKernan B."/>
            <person name="McKernan K."/>
            <person name="Mendez-Lago M."/>
            <person name="Minx P."/>
            <person name="Mollenhauer M.U."/>
            <person name="Montooth K."/>
            <person name="Mount S.M."/>
            <person name="Mu X."/>
            <person name="Myers E."/>
            <person name="Negre B."/>
            <person name="Newfeld S."/>
            <person name="Nielsen R."/>
            <person name="Noor M.A."/>
            <person name="O'Grady P."/>
            <person name="Pachter L."/>
            <person name="Papaceit M."/>
            <person name="Parisi M.J."/>
            <person name="Parisi M."/>
            <person name="Parts L."/>
            <person name="Pedersen J.S."/>
            <person name="Pesole G."/>
            <person name="Phillippy A.M."/>
            <person name="Ponting C.P."/>
            <person name="Pop M."/>
            <person name="Porcelli D."/>
            <person name="Powell J.R."/>
            <person name="Prohaska S."/>
            <person name="Pruitt K."/>
            <person name="Puig M."/>
            <person name="Quesneville H."/>
            <person name="Ram K.R."/>
            <person name="Rand D."/>
            <person name="Rasmussen M.D."/>
            <person name="Reed L.K."/>
            <person name="Reenan R."/>
            <person name="Reily A."/>
            <person name="Remington K.A."/>
            <person name="Rieger T.T."/>
            <person name="Ritchie M.G."/>
            <person name="Robin C."/>
            <person name="Rogers Y.H."/>
            <person name="Rohde C."/>
            <person name="Rozas J."/>
            <person name="Rubenfield M.J."/>
            <person name="Ruiz A."/>
            <person name="Russo S."/>
            <person name="Salzberg S.L."/>
            <person name="Sanchez-Gracia A."/>
            <person name="Saranga D.J."/>
            <person name="Sato H."/>
            <person name="Schaeffer S.W."/>
            <person name="Schatz M.C."/>
            <person name="Schlenke T."/>
            <person name="Schwartz R."/>
            <person name="Segarra C."/>
            <person name="Singh R.S."/>
            <person name="Sirot L."/>
            <person name="Sirota M."/>
            <person name="Sisneros N.B."/>
            <person name="Smith C.D."/>
            <person name="Smith T.F."/>
            <person name="Spieth J."/>
            <person name="Stage D.E."/>
            <person name="Stark A."/>
            <person name="Stephan W."/>
            <person name="Strausberg R.L."/>
            <person name="Strempel S."/>
            <person name="Sturgill D."/>
            <person name="Sutton G."/>
            <person name="Sutton G.G."/>
            <person name="Tao W."/>
            <person name="Teichmann S."/>
            <person name="Tobari Y.N."/>
            <person name="Tomimura Y."/>
            <person name="Tsolas J.M."/>
            <person name="Valente V.L."/>
            <person name="Venter E."/>
            <person name="Venter J.C."/>
            <person name="Vicario S."/>
            <person name="Vieira F.G."/>
            <person name="Vilella A.J."/>
            <person name="Villasante A."/>
            <person name="Walenz B."/>
            <person name="Wang J."/>
            <person name="Wasserman M."/>
            <person name="Watts T."/>
            <person name="Wilson D."/>
            <person name="Wilson R.K."/>
            <person name="Wing R.A."/>
            <person name="Wolfner M.F."/>
            <person name="Wong A."/>
            <person name="Wong G.K."/>
            <person name="Wu C.I."/>
            <person name="Wu G."/>
            <person name="Yamamoto D."/>
            <person name="Yang H.P."/>
            <person name="Yang S.P."/>
            <person name="Yorke J.A."/>
            <person name="Yoshida K."/>
            <person name="Zdobnov E."/>
            <person name="Zhang P."/>
            <person name="Zhang Y."/>
            <person name="Zimin A.V."/>
            <person name="Baldwin J."/>
            <person name="Abdouelleil A."/>
            <person name="Abdulkadir J."/>
            <person name="Abebe A."/>
            <person name="Abera B."/>
            <person name="Abreu J."/>
            <person name="Acer S.C."/>
            <person name="Aftuck L."/>
            <person name="Alexander A."/>
            <person name="An P."/>
            <person name="Anderson E."/>
            <person name="Anderson S."/>
            <person name="Arachi H."/>
            <person name="Azer M."/>
            <person name="Bachantsang P."/>
            <person name="Barry A."/>
            <person name="Bayul T."/>
            <person name="Berlin A."/>
            <person name="Bessette D."/>
            <person name="Bloom T."/>
            <person name="Blye J."/>
            <person name="Boguslavskiy L."/>
            <person name="Bonnet C."/>
            <person name="Boukhgalter B."/>
            <person name="Bourzgui I."/>
            <person name="Brown A."/>
            <person name="Cahill P."/>
            <person name="Channer S."/>
            <person name="Cheshatsang Y."/>
            <person name="Chuda L."/>
            <person name="Citroen M."/>
            <person name="Collymore A."/>
            <person name="Cooke P."/>
            <person name="Costello M."/>
            <person name="D'Aco K."/>
            <person name="Daza R."/>
            <person name="De Haan G."/>
            <person name="DeGray S."/>
            <person name="DeMaso C."/>
            <person name="Dhargay N."/>
            <person name="Dooley K."/>
            <person name="Dooley E."/>
            <person name="Doricent M."/>
            <person name="Dorje P."/>
            <person name="Dorjee K."/>
            <person name="Dupes A."/>
            <person name="Elong R."/>
            <person name="Falk J."/>
            <person name="Farina A."/>
            <person name="Faro S."/>
            <person name="Ferguson D."/>
            <person name="Fisher S."/>
            <person name="Foley C.D."/>
            <person name="Franke A."/>
            <person name="Friedrich D."/>
            <person name="Gadbois L."/>
            <person name="Gearin G."/>
            <person name="Gearin C.R."/>
            <person name="Giannoukos G."/>
            <person name="Goode T."/>
            <person name="Graham J."/>
            <person name="Grandbois E."/>
            <person name="Grewal S."/>
            <person name="Gyaltsen K."/>
            <person name="Hafez N."/>
            <person name="Hagos B."/>
            <person name="Hall J."/>
            <person name="Henson C."/>
            <person name="Hollinger A."/>
            <person name="Honan T."/>
            <person name="Huard M.D."/>
            <person name="Hughes L."/>
            <person name="Hurhula B."/>
            <person name="Husby M.E."/>
            <person name="Kamat A."/>
            <person name="Kanga B."/>
            <person name="Kashin S."/>
            <person name="Khazanovich D."/>
            <person name="Kisner P."/>
            <person name="Lance K."/>
            <person name="Lara M."/>
            <person name="Lee W."/>
            <person name="Lennon N."/>
            <person name="Letendre F."/>
            <person name="LeVine R."/>
            <person name="Lipovsky A."/>
            <person name="Liu X."/>
            <person name="Liu J."/>
            <person name="Liu S."/>
            <person name="Lokyitsang T."/>
            <person name="Lokyitsang Y."/>
            <person name="Lubonja R."/>
            <person name="Lui A."/>
            <person name="MacDonald P."/>
            <person name="Magnisalis V."/>
            <person name="Maru K."/>
            <person name="Matthews C."/>
            <person name="McCusker W."/>
            <person name="McDonough S."/>
            <person name="Mehta T."/>
            <person name="Meldrim J."/>
            <person name="Meneus L."/>
            <person name="Mihai O."/>
            <person name="Mihalev A."/>
            <person name="Mihova T."/>
            <person name="Mittelman R."/>
            <person name="Mlenga V."/>
            <person name="Montmayeur A."/>
            <person name="Mulrain L."/>
            <person name="Navidi A."/>
            <person name="Naylor J."/>
            <person name="Negash T."/>
            <person name="Nguyen T."/>
            <person name="Nguyen N."/>
            <person name="Nicol R."/>
            <person name="Norbu C."/>
            <person name="Norbu N."/>
            <person name="Novod N."/>
            <person name="O'Neill B."/>
            <person name="Osman S."/>
            <person name="Markiewicz E."/>
            <person name="Oyono O.L."/>
            <person name="Patti C."/>
            <person name="Phunkhang P."/>
            <person name="Pierre F."/>
            <person name="Priest M."/>
            <person name="Raghuraman S."/>
            <person name="Rege F."/>
            <person name="Reyes R."/>
            <person name="Rise C."/>
            <person name="Rogov P."/>
            <person name="Ross K."/>
            <person name="Ryan E."/>
            <person name="Settipalli S."/>
            <person name="Shea T."/>
            <person name="Sherpa N."/>
            <person name="Shi L."/>
            <person name="Shih D."/>
            <person name="Sparrow T."/>
            <person name="Spaulding J."/>
            <person name="Stalker J."/>
            <person name="Stange-Thomann N."/>
            <person name="Stavropoulos S."/>
            <person name="Stone C."/>
            <person name="Strader C."/>
            <person name="Tesfaye S."/>
            <person name="Thomson T."/>
            <person name="Thoulutsang Y."/>
            <person name="Thoulutsang D."/>
            <person name="Topham K."/>
            <person name="Topping I."/>
            <person name="Tsamla T."/>
            <person name="Vassiliev H."/>
            <person name="Vo A."/>
            <person name="Wangchuk T."/>
            <person name="Wangdi T."/>
            <person name="Weiand M."/>
            <person name="Wilkinson J."/>
            <person name="Wilson A."/>
            <person name="Yadav S."/>
            <person name="Young G."/>
            <person name="Yu Q."/>
            <person name="Zembek L."/>
            <person name="Zhong D."/>
            <person name="Zimmer A."/>
            <person name="Zwirko Z."/>
            <person name="Jaffe D.B."/>
            <person name="Alvarez P."/>
            <person name="Brockman W."/>
            <person name="Butler J."/>
            <person name="Chin C."/>
            <person name="Gnerre S."/>
            <person name="Grabherr M."/>
            <person name="Kleber M."/>
            <person name="Mauceli E."/>
            <person name="MacCallum I."/>
        </authorList>
    </citation>
    <scope>NUCLEOTIDE SEQUENCE [LARGE SCALE GENOMIC DNA]</scope>
    <source>
        <strain evidence="16">Tucson 15287-2541.00</strain>
    </source>
</reference>
<dbReference type="InterPro" id="IPR036961">
    <property type="entry name" value="Kinesin_motor_dom_sf"/>
</dbReference>
<dbReference type="GO" id="GO:0019901">
    <property type="term" value="F:protein kinase binding"/>
    <property type="evidence" value="ECO:0007669"/>
    <property type="project" value="EnsemblMetazoa"/>
</dbReference>
<dbReference type="PANTHER" id="PTHR47969">
    <property type="entry name" value="CHROMOSOME-ASSOCIATED KINESIN KIF4A-RELATED"/>
    <property type="match status" value="1"/>
</dbReference>
<keyword evidence="4 11" id="KW-0547">Nucleotide-binding</keyword>
<evidence type="ECO:0000256" key="12">
    <source>
        <dbReference type="SAM" id="Coils"/>
    </source>
</evidence>
<dbReference type="SUPFAM" id="SSF52540">
    <property type="entry name" value="P-loop containing nucleoside triphosphate hydrolases"/>
    <property type="match status" value="1"/>
</dbReference>
<dbReference type="GO" id="GO:0007224">
    <property type="term" value="P:smoothened signaling pathway"/>
    <property type="evidence" value="ECO:0007669"/>
    <property type="project" value="EnsemblMetazoa"/>
</dbReference>
<dbReference type="GO" id="GO:0035591">
    <property type="term" value="F:signaling adaptor activity"/>
    <property type="evidence" value="ECO:0007669"/>
    <property type="project" value="EnsemblMetazoa"/>
</dbReference>
<dbReference type="KEGG" id="dgr:6559128"/>
<dbReference type="eggNOG" id="ENOG502QUYG">
    <property type="taxonomic scope" value="Eukaryota"/>
</dbReference>
<evidence type="ECO:0000256" key="3">
    <source>
        <dbReference type="ARBA" id="ARBA00022701"/>
    </source>
</evidence>
<evidence type="ECO:0000256" key="13">
    <source>
        <dbReference type="SAM" id="MobiDB-lite"/>
    </source>
</evidence>
<dbReference type="GO" id="GO:0005829">
    <property type="term" value="C:cytosol"/>
    <property type="evidence" value="ECO:0007669"/>
    <property type="project" value="EnsemblMetazoa"/>
</dbReference>
<dbReference type="SMART" id="SM00129">
    <property type="entry name" value="KISc"/>
    <property type="match status" value="1"/>
</dbReference>
<dbReference type="PhylomeDB" id="B4J6N0"/>
<feature type="domain" description="Kinesin motor" evidence="14">
    <location>
        <begin position="4"/>
        <end position="388"/>
    </location>
</feature>
<dbReference type="GO" id="GO:0007052">
    <property type="term" value="P:mitotic spindle organization"/>
    <property type="evidence" value="ECO:0007669"/>
    <property type="project" value="TreeGrafter"/>
</dbReference>
<dbReference type="InParanoid" id="B4J6N0"/>
<feature type="region of interest" description="Disordered" evidence="13">
    <location>
        <begin position="500"/>
        <end position="531"/>
    </location>
</feature>
<feature type="binding site" evidence="11">
    <location>
        <begin position="171"/>
        <end position="178"/>
    </location>
    <ligand>
        <name>ATP</name>
        <dbReference type="ChEBI" id="CHEBI:30616"/>
    </ligand>
</feature>
<organism evidence="16">
    <name type="scientific">Drosophila grimshawi</name>
    <name type="common">Hawaiian fruit fly</name>
    <name type="synonym">Idiomyia grimshawi</name>
    <dbReference type="NCBI Taxonomy" id="7222"/>
    <lineage>
        <taxon>Eukaryota</taxon>
        <taxon>Metazoa</taxon>
        <taxon>Ecdysozoa</taxon>
        <taxon>Arthropoda</taxon>
        <taxon>Hexapoda</taxon>
        <taxon>Insecta</taxon>
        <taxon>Pterygota</taxon>
        <taxon>Neoptera</taxon>
        <taxon>Endopterygota</taxon>
        <taxon>Diptera</taxon>
        <taxon>Brachycera</taxon>
        <taxon>Muscomorpha</taxon>
        <taxon>Ephydroidea</taxon>
        <taxon>Drosophilidae</taxon>
        <taxon>Drosophila</taxon>
        <taxon>Hawaiian Drosophila</taxon>
    </lineage>
</organism>
<dbReference type="GO" id="GO:0031234">
    <property type="term" value="C:extrinsic component of cytoplasmic side of plasma membrane"/>
    <property type="evidence" value="ECO:0007669"/>
    <property type="project" value="EnsemblMetazoa"/>
</dbReference>
<dbReference type="AlphaFoldDB" id="B4J6N0"/>
<evidence type="ECO:0000256" key="10">
    <source>
        <dbReference type="ARBA" id="ARBA00083812"/>
    </source>
</evidence>
<dbReference type="OMA" id="YVIMNTF"/>
<dbReference type="GO" id="GO:0061629">
    <property type="term" value="F:RNA polymerase II-specific DNA-binding transcription factor binding"/>
    <property type="evidence" value="ECO:0007669"/>
    <property type="project" value="EnsemblMetazoa"/>
</dbReference>
<accession>B4J6N0</accession>
<dbReference type="GO" id="GO:0042073">
    <property type="term" value="P:intraciliary transport"/>
    <property type="evidence" value="ECO:0007669"/>
    <property type="project" value="EnsemblMetazoa"/>
</dbReference>
<protein>
    <recommendedName>
        <fullName evidence="9">Kinesin-like protein costa</fullName>
    </recommendedName>
    <alternativeName>
        <fullName evidence="10">Kinesin-like protein costal2</fullName>
    </alternativeName>
</protein>
<dbReference type="InterPro" id="IPR027417">
    <property type="entry name" value="P-loop_NTPase"/>
</dbReference>
<evidence type="ECO:0000256" key="1">
    <source>
        <dbReference type="ARBA" id="ARBA00004245"/>
    </source>
</evidence>
<keyword evidence="3" id="KW-0493">Microtubule</keyword>
<dbReference type="GO" id="GO:0051231">
    <property type="term" value="P:spindle elongation"/>
    <property type="evidence" value="ECO:0007669"/>
    <property type="project" value="TreeGrafter"/>
</dbReference>
<name>B4J6N0_DROGR</name>
<dbReference type="GO" id="GO:0005929">
    <property type="term" value="C:cilium"/>
    <property type="evidence" value="ECO:0007669"/>
    <property type="project" value="GOC"/>
</dbReference>
<dbReference type="GO" id="GO:0005524">
    <property type="term" value="F:ATP binding"/>
    <property type="evidence" value="ECO:0007669"/>
    <property type="project" value="UniProtKB-UniRule"/>
</dbReference>
<dbReference type="PROSITE" id="PS50067">
    <property type="entry name" value="KINESIN_MOTOR_2"/>
    <property type="match status" value="1"/>
</dbReference>
<feature type="compositionally biased region" description="Acidic residues" evidence="13">
    <location>
        <begin position="501"/>
        <end position="510"/>
    </location>
</feature>
<dbReference type="GO" id="GO:0030707">
    <property type="term" value="P:follicle cell of egg chamber development"/>
    <property type="evidence" value="ECO:0007669"/>
    <property type="project" value="EnsemblMetazoa"/>
</dbReference>
<dbReference type="STRING" id="7222.B4J6N0"/>
<evidence type="ECO:0000313" key="15">
    <source>
        <dbReference type="EMBL" id="EDW00933.1"/>
    </source>
</evidence>
<comment type="similarity">
    <text evidence="11">Belongs to the TRAFAC class myosin-kinesin ATPase superfamily. Kinesin family.</text>
</comment>
<dbReference type="Pfam" id="PF00225">
    <property type="entry name" value="Kinesin"/>
    <property type="match status" value="1"/>
</dbReference>
<dbReference type="OrthoDB" id="540783at2759"/>
<feature type="coiled-coil region" evidence="12">
    <location>
        <begin position="779"/>
        <end position="820"/>
    </location>
</feature>
<feature type="region of interest" description="Disordered" evidence="13">
    <location>
        <begin position="19"/>
        <end position="72"/>
    </location>
</feature>
<dbReference type="GO" id="GO:0007476">
    <property type="term" value="P:imaginal disc-derived wing morphogenesis"/>
    <property type="evidence" value="ECO:0007669"/>
    <property type="project" value="EnsemblMetazoa"/>
</dbReference>
<dbReference type="GO" id="GO:0035301">
    <property type="term" value="C:Hedgehog signaling complex"/>
    <property type="evidence" value="ECO:0007669"/>
    <property type="project" value="EnsemblMetazoa"/>
</dbReference>
<dbReference type="GO" id="GO:0005874">
    <property type="term" value="C:microtubule"/>
    <property type="evidence" value="ECO:0007669"/>
    <property type="project" value="UniProtKB-KW"/>
</dbReference>
<dbReference type="Gene3D" id="3.40.850.10">
    <property type="entry name" value="Kinesin motor domain"/>
    <property type="match status" value="2"/>
</dbReference>
<dbReference type="GO" id="GO:0005119">
    <property type="term" value="F:smoothened binding"/>
    <property type="evidence" value="ECO:0007669"/>
    <property type="project" value="EnsemblMetazoa"/>
</dbReference>
<keyword evidence="5 11" id="KW-0067">ATP-binding</keyword>
<evidence type="ECO:0000313" key="16">
    <source>
        <dbReference type="Proteomes" id="UP000001070"/>
    </source>
</evidence>
<comment type="subcellular location">
    <subcellularLocation>
        <location evidence="1">Cytoplasm</location>
        <location evidence="1">Cytoskeleton</location>
    </subcellularLocation>
</comment>